<reference evidence="1 2" key="1">
    <citation type="submission" date="2018-01" db="EMBL/GenBank/DDBJ databases">
        <title>Genomic Encyclopedia of Type Strains, Phase I: the one thousand microbial genomes (KMG-I) project.</title>
        <authorList>
            <person name="Goeker M."/>
        </authorList>
    </citation>
    <scope>NUCLEOTIDE SEQUENCE [LARGE SCALE GENOMIC DNA]</scope>
    <source>
        <strain evidence="1 2">DSM 17960</strain>
    </source>
</reference>
<accession>A0A2S4N6L0</accession>
<dbReference type="AlphaFoldDB" id="A0A2S4N6L0"/>
<protein>
    <submittedName>
        <fullName evidence="1">Uncharacterized protein</fullName>
    </submittedName>
</protein>
<keyword evidence="2" id="KW-1185">Reference proteome</keyword>
<dbReference type="EMBL" id="PQNY01000011">
    <property type="protein sequence ID" value="POS01354.1"/>
    <property type="molecule type" value="Genomic_DNA"/>
</dbReference>
<evidence type="ECO:0000313" key="1">
    <source>
        <dbReference type="EMBL" id="POS01354.1"/>
    </source>
</evidence>
<gene>
    <name evidence="1" type="ORF">Q361_11165</name>
</gene>
<name>A0A2S4N6L0_9FLAO</name>
<organism evidence="1 2">
    <name type="scientific">Flavobacterium croceum DSM 17960</name>
    <dbReference type="NCBI Taxonomy" id="1121886"/>
    <lineage>
        <taxon>Bacteria</taxon>
        <taxon>Pseudomonadati</taxon>
        <taxon>Bacteroidota</taxon>
        <taxon>Flavobacteriia</taxon>
        <taxon>Flavobacteriales</taxon>
        <taxon>Flavobacteriaceae</taxon>
        <taxon>Flavobacterium</taxon>
    </lineage>
</organism>
<dbReference type="Proteomes" id="UP000237056">
    <property type="component" value="Unassembled WGS sequence"/>
</dbReference>
<sequence length="37" mass="4472">MIFQIIVDLFVYLKKIKPKFQEFKFNLGLIKINIKSI</sequence>
<evidence type="ECO:0000313" key="2">
    <source>
        <dbReference type="Proteomes" id="UP000237056"/>
    </source>
</evidence>
<comment type="caution">
    <text evidence="1">The sequence shown here is derived from an EMBL/GenBank/DDBJ whole genome shotgun (WGS) entry which is preliminary data.</text>
</comment>
<proteinExistence type="predicted"/>